<accession>A0A2S4PWD9</accession>
<reference evidence="2 3" key="1">
    <citation type="submission" date="2017-10" db="EMBL/GenBank/DDBJ databases">
        <title>Development of genomic resources for the powdery mildew, Erysiphe pulchra.</title>
        <authorList>
            <person name="Wadl P.A."/>
            <person name="Mack B.M."/>
            <person name="Moore G."/>
            <person name="Beltz S.B."/>
        </authorList>
    </citation>
    <scope>NUCLEOTIDE SEQUENCE [LARGE SCALE GENOMIC DNA]</scope>
    <source>
        <strain evidence="2">Cflorida</strain>
    </source>
</reference>
<proteinExistence type="predicted"/>
<dbReference type="EMBL" id="PEDP01000349">
    <property type="protein sequence ID" value="POS86345.1"/>
    <property type="molecule type" value="Genomic_DNA"/>
</dbReference>
<feature type="compositionally biased region" description="Polar residues" evidence="1">
    <location>
        <begin position="141"/>
        <end position="150"/>
    </location>
</feature>
<feature type="region of interest" description="Disordered" evidence="1">
    <location>
        <begin position="75"/>
        <end position="158"/>
    </location>
</feature>
<evidence type="ECO:0000313" key="3">
    <source>
        <dbReference type="Proteomes" id="UP000237438"/>
    </source>
</evidence>
<evidence type="ECO:0000313" key="2">
    <source>
        <dbReference type="EMBL" id="POS86345.1"/>
    </source>
</evidence>
<feature type="non-terminal residue" evidence="2">
    <location>
        <position position="158"/>
    </location>
</feature>
<feature type="compositionally biased region" description="Polar residues" evidence="1">
    <location>
        <begin position="118"/>
        <end position="132"/>
    </location>
</feature>
<dbReference type="Proteomes" id="UP000237438">
    <property type="component" value="Unassembled WGS sequence"/>
</dbReference>
<name>A0A2S4PWD9_9PEZI</name>
<protein>
    <submittedName>
        <fullName evidence="2">Uncharacterized protein</fullName>
    </submittedName>
</protein>
<dbReference type="OrthoDB" id="5408734at2759"/>
<dbReference type="AlphaFoldDB" id="A0A2S4PWD9"/>
<comment type="caution">
    <text evidence="2">The sequence shown here is derived from an EMBL/GenBank/DDBJ whole genome shotgun (WGS) entry which is preliminary data.</text>
</comment>
<gene>
    <name evidence="2" type="ORF">EPUL_001419</name>
</gene>
<organism evidence="2 3">
    <name type="scientific">Erysiphe pulchra</name>
    <dbReference type="NCBI Taxonomy" id="225359"/>
    <lineage>
        <taxon>Eukaryota</taxon>
        <taxon>Fungi</taxon>
        <taxon>Dikarya</taxon>
        <taxon>Ascomycota</taxon>
        <taxon>Pezizomycotina</taxon>
        <taxon>Leotiomycetes</taxon>
        <taxon>Erysiphales</taxon>
        <taxon>Erysiphaceae</taxon>
        <taxon>Erysiphe</taxon>
    </lineage>
</organism>
<evidence type="ECO:0000256" key="1">
    <source>
        <dbReference type="SAM" id="MobiDB-lite"/>
    </source>
</evidence>
<keyword evidence="3" id="KW-1185">Reference proteome</keyword>
<feature type="compositionally biased region" description="Polar residues" evidence="1">
    <location>
        <begin position="82"/>
        <end position="108"/>
    </location>
</feature>
<sequence length="158" mass="17838">MSDEELDLAWKPNKRPQSTIAINFSIDLHDLFKISNSVSDLHAAVYAKKRAVSSQTSELREIEKRLRAIDERLSRAGIKPVSLNNNQNARRQPSSQNDTFHTSTTASSDKIDYEGKNSHSNTDYILSPQIRSRSNRKNEDIQNTITTNMLPPTPAISE</sequence>